<dbReference type="Gramene" id="OE9A006381T1">
    <property type="protein sequence ID" value="OE9A006381C1"/>
    <property type="gene ID" value="OE9A006381"/>
</dbReference>
<evidence type="ECO:0000313" key="2">
    <source>
        <dbReference type="EMBL" id="CAA2944478.1"/>
    </source>
</evidence>
<feature type="compositionally biased region" description="Basic and acidic residues" evidence="1">
    <location>
        <begin position="49"/>
        <end position="63"/>
    </location>
</feature>
<name>A0A8S0PG51_OLEEU</name>
<evidence type="ECO:0000256" key="1">
    <source>
        <dbReference type="SAM" id="MobiDB-lite"/>
    </source>
</evidence>
<dbReference type="EMBL" id="CACTIH010000056">
    <property type="protein sequence ID" value="CAA2944478.1"/>
    <property type="molecule type" value="Genomic_DNA"/>
</dbReference>
<proteinExistence type="predicted"/>
<evidence type="ECO:0000313" key="3">
    <source>
        <dbReference type="Proteomes" id="UP000594638"/>
    </source>
</evidence>
<sequence>MSRIPTFRRRFQNLVKLLYIEAMQTGLLVDHAAGLSNSGRGSRSYQRGIRKDEDTEDSKEITHDIVNAV</sequence>
<dbReference type="Proteomes" id="UP000594638">
    <property type="component" value="Unassembled WGS sequence"/>
</dbReference>
<comment type="caution">
    <text evidence="2">The sequence shown here is derived from an EMBL/GenBank/DDBJ whole genome shotgun (WGS) entry which is preliminary data.</text>
</comment>
<keyword evidence="3" id="KW-1185">Reference proteome</keyword>
<feature type="region of interest" description="Disordered" evidence="1">
    <location>
        <begin position="33"/>
        <end position="69"/>
    </location>
</feature>
<accession>A0A8S0PG51</accession>
<organism evidence="2 3">
    <name type="scientific">Olea europaea subsp. europaea</name>
    <dbReference type="NCBI Taxonomy" id="158383"/>
    <lineage>
        <taxon>Eukaryota</taxon>
        <taxon>Viridiplantae</taxon>
        <taxon>Streptophyta</taxon>
        <taxon>Embryophyta</taxon>
        <taxon>Tracheophyta</taxon>
        <taxon>Spermatophyta</taxon>
        <taxon>Magnoliopsida</taxon>
        <taxon>eudicotyledons</taxon>
        <taxon>Gunneridae</taxon>
        <taxon>Pentapetalae</taxon>
        <taxon>asterids</taxon>
        <taxon>lamiids</taxon>
        <taxon>Lamiales</taxon>
        <taxon>Oleaceae</taxon>
        <taxon>Oleeae</taxon>
        <taxon>Olea</taxon>
    </lineage>
</organism>
<protein>
    <submittedName>
        <fullName evidence="2">Uncharacterized protein</fullName>
    </submittedName>
</protein>
<feature type="compositionally biased region" description="Polar residues" evidence="1">
    <location>
        <begin position="35"/>
        <end position="45"/>
    </location>
</feature>
<reference evidence="2 3" key="1">
    <citation type="submission" date="2019-12" db="EMBL/GenBank/DDBJ databases">
        <authorList>
            <person name="Alioto T."/>
            <person name="Alioto T."/>
            <person name="Gomez Garrido J."/>
        </authorList>
    </citation>
    <scope>NUCLEOTIDE SEQUENCE [LARGE SCALE GENOMIC DNA]</scope>
</reference>
<gene>
    <name evidence="2" type="ORF">OLEA9_A006381</name>
</gene>
<dbReference type="AlphaFoldDB" id="A0A8S0PG51"/>
<dbReference type="OrthoDB" id="1932537at2759"/>